<keyword evidence="4" id="KW-1000">Mitochondrion outer membrane</keyword>
<protein>
    <recommendedName>
        <fullName evidence="8">Voltage-dependent anion-selective channel protein 1</fullName>
    </recommendedName>
</protein>
<keyword evidence="7" id="KW-1185">Reference proteome</keyword>
<dbReference type="PANTHER" id="PTHR11743:SF70">
    <property type="entry name" value="GH26960P-RELATED"/>
    <property type="match status" value="1"/>
</dbReference>
<dbReference type="OrthoDB" id="7827681at2759"/>
<name>A0A8S9Z5W1_9TREM</name>
<evidence type="ECO:0000256" key="1">
    <source>
        <dbReference type="ARBA" id="ARBA00004294"/>
    </source>
</evidence>
<evidence type="ECO:0000313" key="6">
    <source>
        <dbReference type="EMBL" id="KAF7262044.1"/>
    </source>
</evidence>
<reference evidence="6" key="1">
    <citation type="submission" date="2019-07" db="EMBL/GenBank/DDBJ databases">
        <title>Annotation for the trematode Paragonimus miyazaki's.</title>
        <authorList>
            <person name="Choi Y.-J."/>
        </authorList>
    </citation>
    <scope>NUCLEOTIDE SEQUENCE</scope>
    <source>
        <strain evidence="6">Japan</strain>
    </source>
</reference>
<evidence type="ECO:0000256" key="3">
    <source>
        <dbReference type="ARBA" id="ARBA00022452"/>
    </source>
</evidence>
<dbReference type="AlphaFoldDB" id="A0A8S9Z5W1"/>
<dbReference type="PANTHER" id="PTHR11743">
    <property type="entry name" value="VOLTAGE-DEPENDENT ANION-SELECTIVE CHANNEL"/>
    <property type="match status" value="1"/>
</dbReference>
<accession>A0A8S9Z5W1</accession>
<keyword evidence="3" id="KW-0812">Transmembrane</keyword>
<keyword evidence="3" id="KW-0472">Membrane</keyword>
<proteinExistence type="inferred from homology"/>
<dbReference type="GO" id="GO:0008308">
    <property type="term" value="F:voltage-gated monoatomic anion channel activity"/>
    <property type="evidence" value="ECO:0007669"/>
    <property type="project" value="InterPro"/>
</dbReference>
<dbReference type="InterPro" id="IPR023614">
    <property type="entry name" value="Porin_dom_sf"/>
</dbReference>
<evidence type="ECO:0000256" key="5">
    <source>
        <dbReference type="ARBA" id="ARBA00023114"/>
    </source>
</evidence>
<comment type="similarity">
    <text evidence="2">Belongs to the eukaryotic mitochondrial porin family.</text>
</comment>
<sequence>MCSWVVVLLKSLVVVVLRIVCRRLVVVSLMAPPTFGNLGEDAKNLLTKHYYFGVFNVKCSSATGDFNIVSNVNQNFKAKKLASDFEAKLKLPSYGATLSQKFTSDSLMNCDLTIEDKLLKNLKQTFSYSRKAFDGLSNATIKSRYTADAAVLDVDMFFKSAIPDISSSLVLSHIGYLGGLDMKVDSTSRSIQRLNLAIGYQVQDFAFHGLISNWGKCFAASVSQRLTDHVELAGSVSWSRDTDHVAWSVGSKYVLDEENKHFVKAKLDHLTRMSLSLTTYLTKGLQFTLCGMFNGPELPQLGLGFELEC</sequence>
<dbReference type="CDD" id="cd07306">
    <property type="entry name" value="Porin3_VDAC"/>
    <property type="match status" value="1"/>
</dbReference>
<comment type="subcellular location">
    <subcellularLocation>
        <location evidence="1">Mitochondrion outer membrane</location>
    </subcellularLocation>
</comment>
<evidence type="ECO:0008006" key="8">
    <source>
        <dbReference type="Google" id="ProtNLM"/>
    </source>
</evidence>
<comment type="caution">
    <text evidence="6">The sequence shown here is derived from an EMBL/GenBank/DDBJ whole genome shotgun (WGS) entry which is preliminary data.</text>
</comment>
<keyword evidence="5" id="KW-0406">Ion transport</keyword>
<dbReference type="GO" id="GO:0015288">
    <property type="term" value="F:porin activity"/>
    <property type="evidence" value="ECO:0007669"/>
    <property type="project" value="UniProtKB-KW"/>
</dbReference>
<keyword evidence="3" id="KW-1134">Transmembrane beta strand</keyword>
<keyword evidence="5" id="KW-0813">Transport</keyword>
<gene>
    <name evidence="6" type="ORF">EG68_00887</name>
</gene>
<dbReference type="GO" id="GO:0046930">
    <property type="term" value="C:pore complex"/>
    <property type="evidence" value="ECO:0007669"/>
    <property type="project" value="UniProtKB-KW"/>
</dbReference>
<evidence type="ECO:0000313" key="7">
    <source>
        <dbReference type="Proteomes" id="UP000822476"/>
    </source>
</evidence>
<keyword evidence="4" id="KW-0496">Mitochondrion</keyword>
<evidence type="ECO:0000256" key="2">
    <source>
        <dbReference type="ARBA" id="ARBA00007780"/>
    </source>
</evidence>
<dbReference type="Proteomes" id="UP000822476">
    <property type="component" value="Unassembled WGS sequence"/>
</dbReference>
<keyword evidence="5" id="KW-0626">Porin</keyword>
<evidence type="ECO:0000256" key="4">
    <source>
        <dbReference type="ARBA" id="ARBA00022787"/>
    </source>
</evidence>
<dbReference type="InterPro" id="IPR001925">
    <property type="entry name" value="Porin_Euk"/>
</dbReference>
<dbReference type="PRINTS" id="PR00185">
    <property type="entry name" value="EUKARYTPORIN"/>
</dbReference>
<dbReference type="Gene3D" id="2.40.160.10">
    <property type="entry name" value="Porin"/>
    <property type="match status" value="1"/>
</dbReference>
<dbReference type="Pfam" id="PF01459">
    <property type="entry name" value="Porin_3"/>
    <property type="match status" value="1"/>
</dbReference>
<dbReference type="GO" id="GO:0005741">
    <property type="term" value="C:mitochondrial outer membrane"/>
    <property type="evidence" value="ECO:0007669"/>
    <property type="project" value="UniProtKB-SubCell"/>
</dbReference>
<dbReference type="InterPro" id="IPR027246">
    <property type="entry name" value="Porin_Euk/Tom40"/>
</dbReference>
<organism evidence="6 7">
    <name type="scientific">Paragonimus skrjabini miyazakii</name>
    <dbReference type="NCBI Taxonomy" id="59628"/>
    <lineage>
        <taxon>Eukaryota</taxon>
        <taxon>Metazoa</taxon>
        <taxon>Spiralia</taxon>
        <taxon>Lophotrochozoa</taxon>
        <taxon>Platyhelminthes</taxon>
        <taxon>Trematoda</taxon>
        <taxon>Digenea</taxon>
        <taxon>Plagiorchiida</taxon>
        <taxon>Troglotremata</taxon>
        <taxon>Troglotrematidae</taxon>
        <taxon>Paragonimus</taxon>
    </lineage>
</organism>
<dbReference type="EMBL" id="JTDE01000187">
    <property type="protein sequence ID" value="KAF7262044.1"/>
    <property type="molecule type" value="Genomic_DNA"/>
</dbReference>